<dbReference type="AlphaFoldDB" id="A0A2K5NQG8"/>
<evidence type="ECO:0000313" key="2">
    <source>
        <dbReference type="Proteomes" id="UP000233060"/>
    </source>
</evidence>
<name>A0A2K5NQG8_CERAT</name>
<dbReference type="GeneTree" id="ENSGT00910000147339"/>
<sequence>MALLERGTGDLLRQELGRGAEARLPVALWMGSYHEVHPIIPFGVLSPKS</sequence>
<organism evidence="1 2">
    <name type="scientific">Cercocebus atys</name>
    <name type="common">Sooty mangabey</name>
    <name type="synonym">Cercocebus torquatus atys</name>
    <dbReference type="NCBI Taxonomy" id="9531"/>
    <lineage>
        <taxon>Eukaryota</taxon>
        <taxon>Metazoa</taxon>
        <taxon>Chordata</taxon>
        <taxon>Craniata</taxon>
        <taxon>Vertebrata</taxon>
        <taxon>Euteleostomi</taxon>
        <taxon>Mammalia</taxon>
        <taxon>Eutheria</taxon>
        <taxon>Euarchontoglires</taxon>
        <taxon>Primates</taxon>
        <taxon>Haplorrhini</taxon>
        <taxon>Catarrhini</taxon>
        <taxon>Cercopithecidae</taxon>
        <taxon>Cercopithecinae</taxon>
        <taxon>Cercocebus</taxon>
    </lineage>
</organism>
<dbReference type="Bgee" id="ENSCATG00000042388">
    <property type="expression patterns" value="Expressed in cerebellum and 12 other cell types or tissues"/>
</dbReference>
<keyword evidence="2" id="KW-1185">Reference proteome</keyword>
<protein>
    <submittedName>
        <fullName evidence="1">Uncharacterized protein</fullName>
    </submittedName>
</protein>
<evidence type="ECO:0000313" key="1">
    <source>
        <dbReference type="Ensembl" id="ENSCATP00000039561.1"/>
    </source>
</evidence>
<proteinExistence type="predicted"/>
<dbReference type="Ensembl" id="ENSCATT00000063874.1">
    <property type="protein sequence ID" value="ENSCATP00000039561.1"/>
    <property type="gene ID" value="ENSCATG00000042388.1"/>
</dbReference>
<dbReference type="Proteomes" id="UP000233060">
    <property type="component" value="Unassembled WGS sequence"/>
</dbReference>
<reference evidence="1" key="2">
    <citation type="submission" date="2025-09" db="UniProtKB">
        <authorList>
            <consortium name="Ensembl"/>
        </authorList>
    </citation>
    <scope>IDENTIFICATION</scope>
</reference>
<accession>A0A2K5NQG8</accession>
<reference evidence="1" key="1">
    <citation type="submission" date="2025-08" db="UniProtKB">
        <authorList>
            <consortium name="Ensembl"/>
        </authorList>
    </citation>
    <scope>IDENTIFICATION</scope>
</reference>